<dbReference type="InterPro" id="IPR008979">
    <property type="entry name" value="Galactose-bd-like_sf"/>
</dbReference>
<protein>
    <submittedName>
        <fullName evidence="8">Cellulase family glycosylhydrolase</fullName>
    </submittedName>
</protein>
<dbReference type="InterPro" id="IPR050386">
    <property type="entry name" value="Glycosyl_hydrolase_5"/>
</dbReference>
<reference evidence="8 9" key="1">
    <citation type="journal article" date="2023" name="Microbiol. Resour. Announc.">
        <title>Complete Genome Sequence of Imperialibacter roseus strain P4T.</title>
        <authorList>
            <person name="Tizabi D.R."/>
            <person name="Bachvaroff T."/>
            <person name="Hill R.T."/>
        </authorList>
    </citation>
    <scope>NUCLEOTIDE SEQUENCE [LARGE SCALE GENOMIC DNA]</scope>
    <source>
        <strain evidence="8 9">P4T</strain>
    </source>
</reference>
<dbReference type="PANTHER" id="PTHR31297:SF17">
    <property type="entry name" value="ENDOGLUCANASE"/>
    <property type="match status" value="1"/>
</dbReference>
<keyword evidence="1 5" id="KW-0732">Signal</keyword>
<accession>A0ABZ0IXL4</accession>
<evidence type="ECO:0000256" key="2">
    <source>
        <dbReference type="ARBA" id="ARBA00022801"/>
    </source>
</evidence>
<evidence type="ECO:0000259" key="7">
    <source>
        <dbReference type="Pfam" id="PF02018"/>
    </source>
</evidence>
<comment type="similarity">
    <text evidence="4">Belongs to the glycosyl hydrolase 5 (cellulase A) family.</text>
</comment>
<dbReference type="Gene3D" id="2.60.120.260">
    <property type="entry name" value="Galactose-binding domain-like"/>
    <property type="match status" value="1"/>
</dbReference>
<dbReference type="PROSITE" id="PS00659">
    <property type="entry name" value="GLYCOSYL_HYDROL_F5"/>
    <property type="match status" value="1"/>
</dbReference>
<evidence type="ECO:0000256" key="3">
    <source>
        <dbReference type="ARBA" id="ARBA00023295"/>
    </source>
</evidence>
<dbReference type="InterPro" id="IPR018087">
    <property type="entry name" value="Glyco_hydro_5_CS"/>
</dbReference>
<dbReference type="SUPFAM" id="SSF49785">
    <property type="entry name" value="Galactose-binding domain-like"/>
    <property type="match status" value="1"/>
</dbReference>
<organism evidence="8 9">
    <name type="scientific">Imperialibacter roseus</name>
    <dbReference type="NCBI Taxonomy" id="1324217"/>
    <lineage>
        <taxon>Bacteria</taxon>
        <taxon>Pseudomonadati</taxon>
        <taxon>Bacteroidota</taxon>
        <taxon>Cytophagia</taxon>
        <taxon>Cytophagales</taxon>
        <taxon>Flammeovirgaceae</taxon>
        <taxon>Imperialibacter</taxon>
    </lineage>
</organism>
<dbReference type="RefSeq" id="WP_317492156.1">
    <property type="nucleotide sequence ID" value="NZ_CP136051.1"/>
</dbReference>
<evidence type="ECO:0000256" key="1">
    <source>
        <dbReference type="ARBA" id="ARBA00022729"/>
    </source>
</evidence>
<dbReference type="EMBL" id="CP136051">
    <property type="protein sequence ID" value="WOK09541.1"/>
    <property type="molecule type" value="Genomic_DNA"/>
</dbReference>
<sequence>MKRLLLPAAVWLLFTQGVFAQTASSFDVNDRLGRGINMGNSFEAPTEDAWSNPWQPEYFKIIADLGFQHVRLPVRWETPERSMVDPPYTINADFLRRIQAVVDTALKYKLHIIVNMHHHDSLFENVAREEPRFLSQWNQIADYFKDYPDSLLFEVLNEPHGEITPALWNDLFAKALTEIRKTNPTRSVILGVAEYGGLTAVPQLEIPADDHLILSIHYYNPFHFTHQGADWVGPETQAWLGTEWNDTEAERLTIVNEFKVAQAFAEEHNLPFNVGEFGAYSTADIDSRIRWTTYLARWFESQKMSWAYWEFSAGFGIYDPANKSFLEPLVDALLHNPMPEPTQVNTKVVYQSDFSSGRDGWLVVNQGGAASLLDNAGNKLTVAISGGGTEGWHIQLTKTGLSFTKGKTYQIGFSAKADEARAATFYAGKNGDPWTAYSGYNGMTIPATETRFIFTFTMNEPTDDQARLVFDLGKSVVDLSISDILVEEVLNSVTALDDESGEILRYSPTLLRPNCL</sequence>
<gene>
    <name evidence="8" type="ORF">RT717_12920</name>
</gene>
<evidence type="ECO:0000313" key="8">
    <source>
        <dbReference type="EMBL" id="WOK09541.1"/>
    </source>
</evidence>
<dbReference type="InterPro" id="IPR003305">
    <property type="entry name" value="CenC_carb-bd"/>
</dbReference>
<feature type="chain" id="PRO_5046212771" evidence="5">
    <location>
        <begin position="21"/>
        <end position="516"/>
    </location>
</feature>
<keyword evidence="3 4" id="KW-0326">Glycosidase</keyword>
<dbReference type="Pfam" id="PF00150">
    <property type="entry name" value="Cellulase"/>
    <property type="match status" value="1"/>
</dbReference>
<keyword evidence="9" id="KW-1185">Reference proteome</keyword>
<evidence type="ECO:0000256" key="4">
    <source>
        <dbReference type="RuleBase" id="RU361153"/>
    </source>
</evidence>
<dbReference type="Gene3D" id="3.20.20.80">
    <property type="entry name" value="Glycosidases"/>
    <property type="match status" value="1"/>
</dbReference>
<dbReference type="SUPFAM" id="SSF51445">
    <property type="entry name" value="(Trans)glycosidases"/>
    <property type="match status" value="1"/>
</dbReference>
<dbReference type="Proteomes" id="UP001302349">
    <property type="component" value="Chromosome"/>
</dbReference>
<evidence type="ECO:0000256" key="5">
    <source>
        <dbReference type="SAM" id="SignalP"/>
    </source>
</evidence>
<evidence type="ECO:0000259" key="6">
    <source>
        <dbReference type="Pfam" id="PF00150"/>
    </source>
</evidence>
<evidence type="ECO:0000313" key="9">
    <source>
        <dbReference type="Proteomes" id="UP001302349"/>
    </source>
</evidence>
<dbReference type="InterPro" id="IPR017853">
    <property type="entry name" value="GH"/>
</dbReference>
<keyword evidence="2 4" id="KW-0378">Hydrolase</keyword>
<dbReference type="Pfam" id="PF02018">
    <property type="entry name" value="CBM_4_9"/>
    <property type="match status" value="1"/>
</dbReference>
<feature type="domain" description="Glycoside hydrolase family 5" evidence="6">
    <location>
        <begin position="43"/>
        <end position="312"/>
    </location>
</feature>
<proteinExistence type="inferred from homology"/>
<name>A0ABZ0IXL4_9BACT</name>
<dbReference type="PANTHER" id="PTHR31297">
    <property type="entry name" value="GLUCAN ENDO-1,6-BETA-GLUCOSIDASE B"/>
    <property type="match status" value="1"/>
</dbReference>
<dbReference type="InterPro" id="IPR001547">
    <property type="entry name" value="Glyco_hydro_5"/>
</dbReference>
<feature type="domain" description="CBM-cenC" evidence="7">
    <location>
        <begin position="347"/>
        <end position="473"/>
    </location>
</feature>
<feature type="signal peptide" evidence="5">
    <location>
        <begin position="1"/>
        <end position="20"/>
    </location>
</feature>